<sequence>MSNYIIAGEAGTSDLVDCEYLGKKLEASTPSTCVHVIAKHSSEWNEFLKKICNSYGFKEPSSPIIFTVDGQLIGDKQAFKEHVLQLYSVRGELDKNLRGLISDYDRMNLENYRLKQAEGPTIEEKVKTRIKDTVNQGRMVILDGFYEKQYDSGFEFWVKESNLLNPFAYDEFNYWAEDIPFLEAPELVISTIDEDVEIQDENQEFGDFTGENEEEIKIEEEKQSELVDKEKSPSGNESPLHTQEDEVNSALLNYEVDDKNIRNFIEYFTNQNVTTEVLENIISIPIPESIKSIAISDQNIIMILPKDYILALSPYPLIPEEMVVFNGKLSEGGWLLRDCSMMPNWLKLITIPPQKPVYKDGDILQPVMIKEPVYIKDLSSSCLNQRGFTYRLLELSYECSKDSTLKLNTLSIHVRHILTENDWEAWYKAIKDLSAIGYYQLLPYGEMNYQPIRSGQMLVSLLPIKNVSMGSFDEILKGYSDEKDFFEVAEFDFDHVFYNFPKNLTSRVIGDAYISAIERLDIVHKDFDCGVNILITSGFMMVVPIYRPYANSFGRNLFPDPLWYCGIINKPIVEKQWPETSGKMTMRKPFEIMRMCSRFTIDG</sequence>
<evidence type="ECO:0000313" key="3">
    <source>
        <dbReference type="Proteomes" id="UP000187209"/>
    </source>
</evidence>
<feature type="compositionally biased region" description="Basic and acidic residues" evidence="1">
    <location>
        <begin position="219"/>
        <end position="232"/>
    </location>
</feature>
<reference evidence="2 3" key="1">
    <citation type="submission" date="2016-11" db="EMBL/GenBank/DDBJ databases">
        <title>The macronuclear genome of Stentor coeruleus: a giant cell with tiny introns.</title>
        <authorList>
            <person name="Slabodnick M."/>
            <person name="Ruby J.G."/>
            <person name="Reiff S.B."/>
            <person name="Swart E.C."/>
            <person name="Gosai S."/>
            <person name="Prabakaran S."/>
            <person name="Witkowska E."/>
            <person name="Larue G.E."/>
            <person name="Fisher S."/>
            <person name="Freeman R.M."/>
            <person name="Gunawardena J."/>
            <person name="Chu W."/>
            <person name="Stover N.A."/>
            <person name="Gregory B.D."/>
            <person name="Nowacki M."/>
            <person name="Derisi J."/>
            <person name="Roy S.W."/>
            <person name="Marshall W.F."/>
            <person name="Sood P."/>
        </authorList>
    </citation>
    <scope>NUCLEOTIDE SEQUENCE [LARGE SCALE GENOMIC DNA]</scope>
    <source>
        <strain evidence="2">WM001</strain>
    </source>
</reference>
<evidence type="ECO:0000256" key="1">
    <source>
        <dbReference type="SAM" id="MobiDB-lite"/>
    </source>
</evidence>
<evidence type="ECO:0000313" key="2">
    <source>
        <dbReference type="EMBL" id="OMJ83869.1"/>
    </source>
</evidence>
<dbReference type="EMBL" id="MPUH01000288">
    <property type="protein sequence ID" value="OMJ83869.1"/>
    <property type="molecule type" value="Genomic_DNA"/>
</dbReference>
<dbReference type="AlphaFoldDB" id="A0A1R2C4G9"/>
<dbReference type="OrthoDB" id="1510206at2759"/>
<organism evidence="2 3">
    <name type="scientific">Stentor coeruleus</name>
    <dbReference type="NCBI Taxonomy" id="5963"/>
    <lineage>
        <taxon>Eukaryota</taxon>
        <taxon>Sar</taxon>
        <taxon>Alveolata</taxon>
        <taxon>Ciliophora</taxon>
        <taxon>Postciliodesmatophora</taxon>
        <taxon>Heterotrichea</taxon>
        <taxon>Heterotrichida</taxon>
        <taxon>Stentoridae</taxon>
        <taxon>Stentor</taxon>
    </lineage>
</organism>
<proteinExistence type="predicted"/>
<dbReference type="Proteomes" id="UP000187209">
    <property type="component" value="Unassembled WGS sequence"/>
</dbReference>
<feature type="region of interest" description="Disordered" evidence="1">
    <location>
        <begin position="219"/>
        <end position="244"/>
    </location>
</feature>
<comment type="caution">
    <text evidence="2">The sequence shown here is derived from an EMBL/GenBank/DDBJ whole genome shotgun (WGS) entry which is preliminary data.</text>
</comment>
<accession>A0A1R2C4G9</accession>
<protein>
    <submittedName>
        <fullName evidence="2">Uncharacterized protein</fullName>
    </submittedName>
</protein>
<name>A0A1R2C4G9_9CILI</name>
<keyword evidence="3" id="KW-1185">Reference proteome</keyword>
<gene>
    <name evidence="2" type="ORF">SteCoe_15095</name>
</gene>